<comment type="caution">
    <text evidence="5">The sequence shown here is derived from an EMBL/GenBank/DDBJ whole genome shotgun (WGS) entry which is preliminary data.</text>
</comment>
<accession>A0A2G8L9G9</accession>
<evidence type="ECO:0000256" key="2">
    <source>
        <dbReference type="ARBA" id="ARBA00022737"/>
    </source>
</evidence>
<dbReference type="InterPro" id="IPR044156">
    <property type="entry name" value="Galectin-like"/>
</dbReference>
<reference evidence="5 6" key="1">
    <citation type="journal article" date="2017" name="PLoS Biol.">
        <title>The sea cucumber genome provides insights into morphological evolution and visceral regeneration.</title>
        <authorList>
            <person name="Zhang X."/>
            <person name="Sun L."/>
            <person name="Yuan J."/>
            <person name="Sun Y."/>
            <person name="Gao Y."/>
            <person name="Zhang L."/>
            <person name="Li S."/>
            <person name="Dai H."/>
            <person name="Hamel J.F."/>
            <person name="Liu C."/>
            <person name="Yu Y."/>
            <person name="Liu S."/>
            <person name="Lin W."/>
            <person name="Guo K."/>
            <person name="Jin S."/>
            <person name="Xu P."/>
            <person name="Storey K.B."/>
            <person name="Huan P."/>
            <person name="Zhang T."/>
            <person name="Zhou Y."/>
            <person name="Zhang J."/>
            <person name="Lin C."/>
            <person name="Li X."/>
            <person name="Xing L."/>
            <person name="Huo D."/>
            <person name="Sun M."/>
            <person name="Wang L."/>
            <person name="Mercier A."/>
            <person name="Li F."/>
            <person name="Yang H."/>
            <person name="Xiang J."/>
        </authorList>
    </citation>
    <scope>NUCLEOTIDE SEQUENCE [LARGE SCALE GENOMIC DNA]</scope>
    <source>
        <strain evidence="5">Shaxun</strain>
        <tissue evidence="5">Muscle</tissue>
    </source>
</reference>
<dbReference type="AlphaFoldDB" id="A0A2G8L9G9"/>
<dbReference type="OrthoDB" id="5795596at2759"/>
<dbReference type="Gene3D" id="2.60.120.200">
    <property type="match status" value="3"/>
</dbReference>
<dbReference type="EMBL" id="MRZV01000160">
    <property type="protein sequence ID" value="PIK56913.1"/>
    <property type="molecule type" value="Genomic_DNA"/>
</dbReference>
<evidence type="ECO:0000259" key="4">
    <source>
        <dbReference type="PROSITE" id="PS51304"/>
    </source>
</evidence>
<dbReference type="STRING" id="307972.A0A2G8L9G9"/>
<feature type="domain" description="Galectin" evidence="4">
    <location>
        <begin position="322"/>
        <end position="456"/>
    </location>
</feature>
<protein>
    <recommendedName>
        <fullName evidence="3">Galectin</fullName>
    </recommendedName>
</protein>
<dbReference type="InterPro" id="IPR001079">
    <property type="entry name" value="Galectin_CRD"/>
</dbReference>
<evidence type="ECO:0000313" key="6">
    <source>
        <dbReference type="Proteomes" id="UP000230750"/>
    </source>
</evidence>
<name>A0A2G8L9G9_STIJA</name>
<dbReference type="InterPro" id="IPR013320">
    <property type="entry name" value="ConA-like_dom_sf"/>
</dbReference>
<dbReference type="PANTHER" id="PTHR11346:SF147">
    <property type="entry name" value="GALECTIN"/>
    <property type="match status" value="1"/>
</dbReference>
<dbReference type="CDD" id="cd00070">
    <property type="entry name" value="GLECT"/>
    <property type="match status" value="3"/>
</dbReference>
<keyword evidence="6" id="KW-1185">Reference proteome</keyword>
<dbReference type="Proteomes" id="UP000230750">
    <property type="component" value="Unassembled WGS sequence"/>
</dbReference>
<evidence type="ECO:0000313" key="5">
    <source>
        <dbReference type="EMBL" id="PIK56913.1"/>
    </source>
</evidence>
<dbReference type="GO" id="GO:0030246">
    <property type="term" value="F:carbohydrate binding"/>
    <property type="evidence" value="ECO:0007669"/>
    <property type="project" value="UniProtKB-UniRule"/>
</dbReference>
<feature type="domain" description="Galectin" evidence="4">
    <location>
        <begin position="172"/>
        <end position="299"/>
    </location>
</feature>
<evidence type="ECO:0000256" key="1">
    <source>
        <dbReference type="ARBA" id="ARBA00022734"/>
    </source>
</evidence>
<feature type="domain" description="Galectin" evidence="4">
    <location>
        <begin position="16"/>
        <end position="148"/>
    </location>
</feature>
<dbReference type="SUPFAM" id="SSF49899">
    <property type="entry name" value="Concanavalin A-like lectins/glucanases"/>
    <property type="match status" value="3"/>
</dbReference>
<dbReference type="Pfam" id="PF00337">
    <property type="entry name" value="Gal-bind_lectin"/>
    <property type="match status" value="3"/>
</dbReference>
<gene>
    <name evidence="5" type="ORF">BSL78_06176</name>
</gene>
<dbReference type="SMART" id="SM00908">
    <property type="entry name" value="Gal-bind_lectin"/>
    <property type="match status" value="3"/>
</dbReference>
<proteinExistence type="predicted"/>
<organism evidence="5 6">
    <name type="scientific">Stichopus japonicus</name>
    <name type="common">Sea cucumber</name>
    <dbReference type="NCBI Taxonomy" id="307972"/>
    <lineage>
        <taxon>Eukaryota</taxon>
        <taxon>Metazoa</taxon>
        <taxon>Echinodermata</taxon>
        <taxon>Eleutherozoa</taxon>
        <taxon>Echinozoa</taxon>
        <taxon>Holothuroidea</taxon>
        <taxon>Aspidochirotacea</taxon>
        <taxon>Aspidochirotida</taxon>
        <taxon>Stichopodidae</taxon>
        <taxon>Apostichopus</taxon>
    </lineage>
</organism>
<evidence type="ECO:0000256" key="3">
    <source>
        <dbReference type="RuleBase" id="RU102079"/>
    </source>
</evidence>
<sequence>MPKYADDVRNADVPYVGPICEDGLRPGCKIVVKGKVEDGANRFAINLQCGCDDDSDIAFHFNPRMGGQVVVRNTKQGGWGDEERDCDGDFPFAEGDKFTVIIHVGRRAFNVVVNGKKFCRYVHRIEDLSLINSIAVRGGVNLKSIQISEGGYLEYPYNKPHDIICRPEVPVSKAIPFGNLRVGSKVIVQGQAKEDADRFHVNLMAGDDIALHFNPRFGGQVVVRNTKQGGWGKEDKEQDDFPFKAGEMFEIAILCRKKKFQIFVNSKQFCTYNHRIEDVSSVDNISIKGDVDVYSVYLQEKSKLHVMPWRDGSFFLGGEVPMCIPLPEEMSEGMMISVSGLVNEDPDRFHINLQCGDDDDCNVAFHFNPRFGKGVVVRNNKVDNKWNKEQRETDLDGDFPFEANCFFQVVFSCEKDCYNVAVNGTHMMEFKHRCPCEEVTHLLIDGAVRPVAVRIE</sequence>
<dbReference type="PROSITE" id="PS51304">
    <property type="entry name" value="GALECTIN"/>
    <property type="match status" value="3"/>
</dbReference>
<keyword evidence="2" id="KW-0677">Repeat</keyword>
<dbReference type="SMART" id="SM00276">
    <property type="entry name" value="GLECT"/>
    <property type="match status" value="3"/>
</dbReference>
<dbReference type="FunFam" id="2.60.120.200:FF:000124">
    <property type="entry name" value="Galectin-4"/>
    <property type="match status" value="3"/>
</dbReference>
<keyword evidence="1 3" id="KW-0430">Lectin</keyword>
<dbReference type="PANTHER" id="PTHR11346">
    <property type="entry name" value="GALECTIN"/>
    <property type="match status" value="1"/>
</dbReference>